<keyword evidence="2" id="KW-1185">Reference proteome</keyword>
<reference evidence="1" key="1">
    <citation type="submission" date="2021-04" db="EMBL/GenBank/DDBJ databases">
        <authorList>
            <person name="Postec A."/>
        </authorList>
    </citation>
    <scope>NUCLEOTIDE SEQUENCE</scope>
    <source>
        <strain evidence="1">F1F22</strain>
    </source>
</reference>
<dbReference type="SUPFAM" id="SSF53098">
    <property type="entry name" value="Ribonuclease H-like"/>
    <property type="match status" value="1"/>
</dbReference>
<sequence>MVDVWSGWTELVAIKNKASKWVREAIEKVKGRLPFDLRGIDSDTGAEFINHPLRDW</sequence>
<dbReference type="GO" id="GO:0003676">
    <property type="term" value="F:nucleic acid binding"/>
    <property type="evidence" value="ECO:0007669"/>
    <property type="project" value="InterPro"/>
</dbReference>
<dbReference type="InterPro" id="IPR012337">
    <property type="entry name" value="RNaseH-like_sf"/>
</dbReference>
<dbReference type="InterPro" id="IPR036397">
    <property type="entry name" value="RNaseH_sf"/>
</dbReference>
<dbReference type="KEGG" id="taqu:KDW03_08745"/>
<gene>
    <name evidence="1" type="ORF">KDW03_08745</name>
</gene>
<dbReference type="Gene3D" id="3.30.420.10">
    <property type="entry name" value="Ribonuclease H-like superfamily/Ribonuclease H"/>
    <property type="match status" value="1"/>
</dbReference>
<dbReference type="AlphaFoldDB" id="A0AAX3BBF4"/>
<organism evidence="1 2">
    <name type="scientific">Thermospira aquatica</name>
    <dbReference type="NCBI Taxonomy" id="2828656"/>
    <lineage>
        <taxon>Bacteria</taxon>
        <taxon>Pseudomonadati</taxon>
        <taxon>Spirochaetota</taxon>
        <taxon>Spirochaetia</taxon>
        <taxon>Brevinematales</taxon>
        <taxon>Thermospiraceae</taxon>
        <taxon>Thermospira</taxon>
    </lineage>
</organism>
<evidence type="ECO:0000313" key="2">
    <source>
        <dbReference type="Proteomes" id="UP001056539"/>
    </source>
</evidence>
<protein>
    <recommendedName>
        <fullName evidence="3">Integrase catalytic domain-containing protein</fullName>
    </recommendedName>
</protein>
<evidence type="ECO:0008006" key="3">
    <source>
        <dbReference type="Google" id="ProtNLM"/>
    </source>
</evidence>
<dbReference type="EMBL" id="CP073355">
    <property type="protein sequence ID" value="URA09569.1"/>
    <property type="molecule type" value="Genomic_DNA"/>
</dbReference>
<dbReference type="RefSeq" id="WP_271434703.1">
    <property type="nucleotide sequence ID" value="NZ_CP073355.1"/>
</dbReference>
<evidence type="ECO:0000313" key="1">
    <source>
        <dbReference type="EMBL" id="URA09569.1"/>
    </source>
</evidence>
<proteinExistence type="predicted"/>
<name>A0AAX3BBF4_9SPIR</name>
<reference evidence="1" key="2">
    <citation type="submission" date="2022-06" db="EMBL/GenBank/DDBJ databases">
        <title>Thermospira aquatica gen. nov., sp. nov.</title>
        <authorList>
            <person name="Ben Ali Gam Z."/>
            <person name="Labat M."/>
        </authorList>
    </citation>
    <scope>NUCLEOTIDE SEQUENCE</scope>
    <source>
        <strain evidence="1">F1F22</strain>
    </source>
</reference>
<accession>A0AAX3BBF4</accession>
<dbReference type="Proteomes" id="UP001056539">
    <property type="component" value="Chromosome"/>
</dbReference>